<sequence length="394" mass="41100">MRVLVVPAAAVAAAATALLAPPAVATDLIAWPRWQVAQVHQSDKVVPRGPSAGPAGDEAVSRDFSFPPGDGKVGSWGPTLLSAVEKSAVIGFIPAVVHAARGDSDRATRAAACCTGSTTFVIVNTGLKVAASRFLPGGCLATAVATSACASALGSHSAIVAESSIADLIVAPRIRQQCKSRGHQPVEQIVSALQGALSGYVFGLPEAVAIFSPQFLGLLRRNTAIAVGCKFVSVAGTAAVAPAAKTALRGLATKASRRDRPPLRRRQRRNLAVNFENNVMLSVPANFLIVPEAVDDDGEPVPVDLWRTTHLLWVLTETEAGPALNVVPLVLDDPRQAAEKMDALDFAEVTSVLYALDGVDYTAVGESGPSAHWLHEAVGKLVDDYGQYYNSAAH</sequence>
<protein>
    <submittedName>
        <fullName evidence="3">Uncharacterized protein</fullName>
    </submittedName>
</protein>
<evidence type="ECO:0000313" key="4">
    <source>
        <dbReference type="Proteomes" id="UP000673691"/>
    </source>
</evidence>
<dbReference type="Proteomes" id="UP000673691">
    <property type="component" value="Unassembled WGS sequence"/>
</dbReference>
<reference evidence="3 4" key="1">
    <citation type="journal article" name="Sci. Rep.">
        <title>Genome-scale phylogenetic analyses confirm Olpidium as the closest living zoosporic fungus to the non-flagellated, terrestrial fungi.</title>
        <authorList>
            <person name="Chang Y."/>
            <person name="Rochon D."/>
            <person name="Sekimoto S."/>
            <person name="Wang Y."/>
            <person name="Chovatia M."/>
            <person name="Sandor L."/>
            <person name="Salamov A."/>
            <person name="Grigoriev I.V."/>
            <person name="Stajich J.E."/>
            <person name="Spatafora J.W."/>
        </authorList>
    </citation>
    <scope>NUCLEOTIDE SEQUENCE [LARGE SCALE GENOMIC DNA]</scope>
    <source>
        <strain evidence="3">S191</strain>
    </source>
</reference>
<evidence type="ECO:0000256" key="1">
    <source>
        <dbReference type="SAM" id="MobiDB-lite"/>
    </source>
</evidence>
<comment type="caution">
    <text evidence="3">The sequence shown here is derived from an EMBL/GenBank/DDBJ whole genome shotgun (WGS) entry which is preliminary data.</text>
</comment>
<accession>A0A8H7ZZL9</accession>
<evidence type="ECO:0000313" key="3">
    <source>
        <dbReference type="EMBL" id="KAG5462137.1"/>
    </source>
</evidence>
<feature type="chain" id="PRO_5034553559" evidence="2">
    <location>
        <begin position="26"/>
        <end position="394"/>
    </location>
</feature>
<dbReference type="AlphaFoldDB" id="A0A8H7ZZL9"/>
<name>A0A8H7ZZL9_9FUNG</name>
<feature type="region of interest" description="Disordered" evidence="1">
    <location>
        <begin position="42"/>
        <end position="64"/>
    </location>
</feature>
<keyword evidence="2" id="KW-0732">Signal</keyword>
<feature type="signal peptide" evidence="2">
    <location>
        <begin position="1"/>
        <end position="25"/>
    </location>
</feature>
<keyword evidence="4" id="KW-1185">Reference proteome</keyword>
<proteinExistence type="predicted"/>
<organism evidence="3 4">
    <name type="scientific">Olpidium bornovanus</name>
    <dbReference type="NCBI Taxonomy" id="278681"/>
    <lineage>
        <taxon>Eukaryota</taxon>
        <taxon>Fungi</taxon>
        <taxon>Fungi incertae sedis</taxon>
        <taxon>Olpidiomycota</taxon>
        <taxon>Olpidiomycotina</taxon>
        <taxon>Olpidiomycetes</taxon>
        <taxon>Olpidiales</taxon>
        <taxon>Olpidiaceae</taxon>
        <taxon>Olpidium</taxon>
    </lineage>
</organism>
<dbReference type="EMBL" id="JAEFCI010002582">
    <property type="protein sequence ID" value="KAG5462137.1"/>
    <property type="molecule type" value="Genomic_DNA"/>
</dbReference>
<evidence type="ECO:0000256" key="2">
    <source>
        <dbReference type="SAM" id="SignalP"/>
    </source>
</evidence>
<gene>
    <name evidence="3" type="ORF">BJ554DRAFT_5567</name>
</gene>